<keyword evidence="1" id="KW-0479">Metal-binding</keyword>
<reference evidence="8" key="1">
    <citation type="submission" date="2020-05" db="EMBL/GenBank/DDBJ databases">
        <title>WGS assembly of Panicum virgatum.</title>
        <authorList>
            <person name="Lovell J.T."/>
            <person name="Jenkins J."/>
            <person name="Shu S."/>
            <person name="Juenger T.E."/>
            <person name="Schmutz J."/>
        </authorList>
    </citation>
    <scope>NUCLEOTIDE SEQUENCE</scope>
    <source>
        <strain evidence="8">AP13</strain>
    </source>
</reference>
<keyword evidence="2 5" id="KW-0863">Zinc-finger</keyword>
<dbReference type="PANTHER" id="PTHR46632:SF9">
    <property type="entry name" value="RING-TYPE E3 UBIQUITIN TRANSFERASE"/>
    <property type="match status" value="1"/>
</dbReference>
<comment type="caution">
    <text evidence="8">The sequence shown here is derived from an EMBL/GenBank/DDBJ whole genome shotgun (WGS) entry which is preliminary data.</text>
</comment>
<dbReference type="InterPro" id="IPR044286">
    <property type="entry name" value="SINL_plant"/>
</dbReference>
<evidence type="ECO:0000256" key="5">
    <source>
        <dbReference type="PROSITE-ProRule" id="PRU00455"/>
    </source>
</evidence>
<dbReference type="PROSITE" id="PS51081">
    <property type="entry name" value="ZF_SIAH"/>
    <property type="match status" value="1"/>
</dbReference>
<feature type="region of interest" description="Disordered" evidence="6">
    <location>
        <begin position="189"/>
        <end position="246"/>
    </location>
</feature>
<gene>
    <name evidence="8" type="ORF">PVAP13_5KG121500</name>
</gene>
<protein>
    <recommendedName>
        <fullName evidence="7">SIAH-type domain-containing protein</fullName>
    </recommendedName>
</protein>
<organism evidence="8 9">
    <name type="scientific">Panicum virgatum</name>
    <name type="common">Blackwell switchgrass</name>
    <dbReference type="NCBI Taxonomy" id="38727"/>
    <lineage>
        <taxon>Eukaryota</taxon>
        <taxon>Viridiplantae</taxon>
        <taxon>Streptophyta</taxon>
        <taxon>Embryophyta</taxon>
        <taxon>Tracheophyta</taxon>
        <taxon>Spermatophyta</taxon>
        <taxon>Magnoliopsida</taxon>
        <taxon>Liliopsida</taxon>
        <taxon>Poales</taxon>
        <taxon>Poaceae</taxon>
        <taxon>PACMAD clade</taxon>
        <taxon>Panicoideae</taxon>
        <taxon>Panicodae</taxon>
        <taxon>Paniceae</taxon>
        <taxon>Panicinae</taxon>
        <taxon>Panicum</taxon>
        <taxon>Panicum sect. Hiantes</taxon>
    </lineage>
</organism>
<feature type="compositionally biased region" description="Low complexity" evidence="6">
    <location>
        <begin position="10"/>
        <end position="20"/>
    </location>
</feature>
<comment type="function">
    <text evidence="4">E3 ubiquitin-protein ligase that mediates ubiquitination and subsequent proteasomal degradation of target proteins. E3 ubiquitin ligases accept ubiquitin from an E2 ubiquitin-conjugating enzyme in the form of a thioester and then directly transfers the ubiquitin to targeted substrates. It probably triggers the ubiquitin-mediated degradation of different substrates.</text>
</comment>
<dbReference type="Pfam" id="PF21361">
    <property type="entry name" value="Sina_ZnF"/>
    <property type="match status" value="1"/>
</dbReference>
<dbReference type="PANTHER" id="PTHR46632">
    <property type="entry name" value="E3 UBIQUITIN-PROTEIN LIGASE SINA-LIKE 4"/>
    <property type="match status" value="1"/>
</dbReference>
<dbReference type="Gene3D" id="3.30.40.10">
    <property type="entry name" value="Zinc/RING finger domain, C3HC4 (zinc finger)"/>
    <property type="match status" value="1"/>
</dbReference>
<proteinExistence type="predicted"/>
<dbReference type="GO" id="GO:0008270">
    <property type="term" value="F:zinc ion binding"/>
    <property type="evidence" value="ECO:0007669"/>
    <property type="project" value="UniProtKB-KW"/>
</dbReference>
<dbReference type="AlphaFoldDB" id="A0A8T0SF02"/>
<sequence length="246" mass="25524">MANEQHKRGSLLGSGELPLPEGERRGEELEEGEAAGQGGGATYAAADASVLDAKLPCPFQEHGCASCVAYDHASDHERACPWAPCHCPDPGCGAFPSPARLLDHFRADHPSWPVTDVSYGEPHRIPVPRPPQGLHVLVGEGDRCVFLVSSSARLLATCVSVVCARANGDAAAGVAQAQFDCTLRVEATGGSKTQDHGGDARVPGGEQQSVPRLLGGGAWHVPGGPAEDGAGRLRRGSPPDGSHRQT</sequence>
<keyword evidence="9" id="KW-1185">Reference proteome</keyword>
<evidence type="ECO:0000256" key="2">
    <source>
        <dbReference type="ARBA" id="ARBA00022771"/>
    </source>
</evidence>
<dbReference type="EMBL" id="CM029045">
    <property type="protein sequence ID" value="KAG2595974.1"/>
    <property type="molecule type" value="Genomic_DNA"/>
</dbReference>
<evidence type="ECO:0000259" key="7">
    <source>
        <dbReference type="PROSITE" id="PS51081"/>
    </source>
</evidence>
<evidence type="ECO:0000256" key="1">
    <source>
        <dbReference type="ARBA" id="ARBA00022723"/>
    </source>
</evidence>
<name>A0A8T0SF02_PANVG</name>
<evidence type="ECO:0000256" key="4">
    <source>
        <dbReference type="ARBA" id="ARBA00024004"/>
    </source>
</evidence>
<dbReference type="Proteomes" id="UP000823388">
    <property type="component" value="Chromosome 5K"/>
</dbReference>
<dbReference type="InterPro" id="IPR013083">
    <property type="entry name" value="Znf_RING/FYVE/PHD"/>
</dbReference>
<evidence type="ECO:0000256" key="3">
    <source>
        <dbReference type="ARBA" id="ARBA00022833"/>
    </source>
</evidence>
<feature type="region of interest" description="Disordered" evidence="6">
    <location>
        <begin position="1"/>
        <end position="40"/>
    </location>
</feature>
<keyword evidence="3" id="KW-0862">Zinc</keyword>
<evidence type="ECO:0000256" key="6">
    <source>
        <dbReference type="SAM" id="MobiDB-lite"/>
    </source>
</evidence>
<dbReference type="InterPro" id="IPR013010">
    <property type="entry name" value="Znf_SIAH"/>
</dbReference>
<accession>A0A8T0SF02</accession>
<feature type="domain" description="SIAH-type" evidence="7">
    <location>
        <begin position="52"/>
        <end position="110"/>
    </location>
</feature>
<evidence type="ECO:0000313" key="8">
    <source>
        <dbReference type="EMBL" id="KAG2595974.1"/>
    </source>
</evidence>
<dbReference type="SUPFAM" id="SSF49599">
    <property type="entry name" value="TRAF domain-like"/>
    <property type="match status" value="1"/>
</dbReference>
<evidence type="ECO:0000313" key="9">
    <source>
        <dbReference type="Proteomes" id="UP000823388"/>
    </source>
</evidence>